<dbReference type="InterPro" id="IPR038720">
    <property type="entry name" value="YprB_RNase_H-like_dom"/>
</dbReference>
<dbReference type="PANTHER" id="PTHR38462">
    <property type="entry name" value="EXONUCLEASE-LIKE PROTEIN"/>
    <property type="match status" value="1"/>
</dbReference>
<evidence type="ECO:0000313" key="2">
    <source>
        <dbReference type="EMBL" id="ABU59095.1"/>
    </source>
</evidence>
<dbReference type="Proteomes" id="UP000000263">
    <property type="component" value="Chromosome"/>
</dbReference>
<gene>
    <name evidence="2" type="ordered locus">Rcas_3041</name>
</gene>
<dbReference type="AlphaFoldDB" id="A7NNF9"/>
<dbReference type="eggNOG" id="COG3359">
    <property type="taxonomic scope" value="Bacteria"/>
</dbReference>
<dbReference type="HOGENOM" id="CLU_073770_1_0_0"/>
<keyword evidence="2" id="KW-0269">Exonuclease</keyword>
<dbReference type="GO" id="GO:0004527">
    <property type="term" value="F:exonuclease activity"/>
    <property type="evidence" value="ECO:0007669"/>
    <property type="project" value="UniProtKB-KW"/>
</dbReference>
<dbReference type="InterPro" id="IPR012337">
    <property type="entry name" value="RNaseH-like_sf"/>
</dbReference>
<dbReference type="Pfam" id="PF13482">
    <property type="entry name" value="RNase_H_2"/>
    <property type="match status" value="1"/>
</dbReference>
<dbReference type="OrthoDB" id="9790530at2"/>
<evidence type="ECO:0000259" key="1">
    <source>
        <dbReference type="Pfam" id="PF13482"/>
    </source>
</evidence>
<feature type="domain" description="YprB ribonuclease H-like" evidence="1">
    <location>
        <begin position="3"/>
        <end position="151"/>
    </location>
</feature>
<protein>
    <submittedName>
        <fullName evidence="2">Exonuclease-like protein</fullName>
    </submittedName>
</protein>
<dbReference type="SUPFAM" id="SSF53098">
    <property type="entry name" value="Ribonuclease H-like"/>
    <property type="match status" value="1"/>
</dbReference>
<dbReference type="EMBL" id="CP000804">
    <property type="protein sequence ID" value="ABU59095.1"/>
    <property type="molecule type" value="Genomic_DNA"/>
</dbReference>
<accession>A7NNF9</accession>
<dbReference type="STRING" id="383372.Rcas_3041"/>
<keyword evidence="3" id="KW-1185">Reference proteome</keyword>
<dbReference type="PANTHER" id="PTHR38462:SF1">
    <property type="entry name" value="YPRB RIBONUCLEASE H-LIKE DOMAIN-CONTAINING PROTEIN"/>
    <property type="match status" value="1"/>
</dbReference>
<keyword evidence="2" id="KW-0540">Nuclease</keyword>
<dbReference type="KEGG" id="rca:Rcas_3041"/>
<keyword evidence="2" id="KW-0378">Hydrolase</keyword>
<sequence>MRAYLDIETAFDGAISVIGIYRSDFGAIQLIGGGVRDTALYDALEGVNTLVTFNGSSFDLPVIRKRLLVDLKRDFDHCDLMHICRRRGLRGGLKVVEEHLGIRRVSQGLNGRDALYLWDRYEKQGDHSALRTLLTYNYEDVINLAILDERLGLAPPGDLCRVVRHIFA</sequence>
<organism evidence="2 3">
    <name type="scientific">Roseiflexus castenholzii (strain DSM 13941 / HLO8)</name>
    <dbReference type="NCBI Taxonomy" id="383372"/>
    <lineage>
        <taxon>Bacteria</taxon>
        <taxon>Bacillati</taxon>
        <taxon>Chloroflexota</taxon>
        <taxon>Chloroflexia</taxon>
        <taxon>Chloroflexales</taxon>
        <taxon>Roseiflexineae</taxon>
        <taxon>Roseiflexaceae</taxon>
        <taxon>Roseiflexus</taxon>
    </lineage>
</organism>
<proteinExistence type="predicted"/>
<reference evidence="2 3" key="1">
    <citation type="submission" date="2007-08" db="EMBL/GenBank/DDBJ databases">
        <title>Complete sequence of Roseiflexus castenholzii DSM 13941.</title>
        <authorList>
            <consortium name="US DOE Joint Genome Institute"/>
            <person name="Copeland A."/>
            <person name="Lucas S."/>
            <person name="Lapidus A."/>
            <person name="Barry K."/>
            <person name="Glavina del Rio T."/>
            <person name="Dalin E."/>
            <person name="Tice H."/>
            <person name="Pitluck S."/>
            <person name="Thompson L.S."/>
            <person name="Brettin T."/>
            <person name="Bruce D."/>
            <person name="Detter J.C."/>
            <person name="Han C."/>
            <person name="Tapia R."/>
            <person name="Schmutz J."/>
            <person name="Larimer F."/>
            <person name="Land M."/>
            <person name="Hauser L."/>
            <person name="Kyrpides N."/>
            <person name="Mikhailova N."/>
            <person name="Bryant D.A."/>
            <person name="Hanada S."/>
            <person name="Tsukatani Y."/>
            <person name="Richardson P."/>
        </authorList>
    </citation>
    <scope>NUCLEOTIDE SEQUENCE [LARGE SCALE GENOMIC DNA]</scope>
    <source>
        <strain evidence="3">DSM 13941 / HLO8</strain>
    </source>
</reference>
<name>A7NNF9_ROSCS</name>
<dbReference type="RefSeq" id="WP_012121519.1">
    <property type="nucleotide sequence ID" value="NC_009767.1"/>
</dbReference>
<evidence type="ECO:0000313" key="3">
    <source>
        <dbReference type="Proteomes" id="UP000000263"/>
    </source>
</evidence>